<keyword evidence="10" id="KW-0862">Zinc</keyword>
<evidence type="ECO:0000256" key="5">
    <source>
        <dbReference type="ARBA" id="ARBA00011921"/>
    </source>
</evidence>
<evidence type="ECO:0000256" key="8">
    <source>
        <dbReference type="ARBA" id="ARBA00022723"/>
    </source>
</evidence>
<evidence type="ECO:0000256" key="13">
    <source>
        <dbReference type="ARBA" id="ARBA00023285"/>
    </source>
</evidence>
<dbReference type="UniPathway" id="UPA00034">
    <property type="reaction ID" value="UER00021"/>
</dbReference>
<dbReference type="Pfam" id="PF01546">
    <property type="entry name" value="Peptidase_M20"/>
    <property type="match status" value="1"/>
</dbReference>
<dbReference type="NCBIfam" id="NF006365">
    <property type="entry name" value="PRK08588.1"/>
    <property type="match status" value="1"/>
</dbReference>
<evidence type="ECO:0000259" key="15">
    <source>
        <dbReference type="Pfam" id="PF07687"/>
    </source>
</evidence>
<dbReference type="CDD" id="cd08659">
    <property type="entry name" value="M20_ArgE_DapE-like"/>
    <property type="match status" value="1"/>
</dbReference>
<dbReference type="InterPro" id="IPR050072">
    <property type="entry name" value="Peptidase_M20A"/>
</dbReference>
<comment type="catalytic activity">
    <reaction evidence="14">
        <text>N-succinyl-(2S,6S)-2,6-diaminopimelate + H2O = (2S,6S)-2,6-diaminopimelate + succinate</text>
        <dbReference type="Rhea" id="RHEA:22608"/>
        <dbReference type="ChEBI" id="CHEBI:15377"/>
        <dbReference type="ChEBI" id="CHEBI:30031"/>
        <dbReference type="ChEBI" id="CHEBI:57609"/>
        <dbReference type="ChEBI" id="CHEBI:58087"/>
        <dbReference type="EC" id="3.5.1.18"/>
    </reaction>
</comment>
<evidence type="ECO:0000256" key="3">
    <source>
        <dbReference type="ARBA" id="ARBA00005130"/>
    </source>
</evidence>
<dbReference type="InterPro" id="IPR002933">
    <property type="entry name" value="Peptidase_M20"/>
</dbReference>
<evidence type="ECO:0000256" key="4">
    <source>
        <dbReference type="ARBA" id="ARBA00006247"/>
    </source>
</evidence>
<comment type="pathway">
    <text evidence="3">Amino-acid biosynthesis; L-lysine biosynthesis via DAP pathway; LL-2,6-diaminopimelate from (S)-tetrahydrodipicolinate (succinylase route): step 3/3.</text>
</comment>
<evidence type="ECO:0000256" key="10">
    <source>
        <dbReference type="ARBA" id="ARBA00022833"/>
    </source>
</evidence>
<evidence type="ECO:0000256" key="12">
    <source>
        <dbReference type="ARBA" id="ARBA00023154"/>
    </source>
</evidence>
<keyword evidence="9" id="KW-0378">Hydrolase</keyword>
<keyword evidence="13" id="KW-0170">Cobalt</keyword>
<dbReference type="RefSeq" id="WP_094263446.1">
    <property type="nucleotide sequence ID" value="NZ_NOWF01000002.1"/>
</dbReference>
<dbReference type="Proteomes" id="UP000215459">
    <property type="component" value="Unassembled WGS sequence"/>
</dbReference>
<dbReference type="PANTHER" id="PTHR43808">
    <property type="entry name" value="ACETYLORNITHINE DEACETYLASE"/>
    <property type="match status" value="1"/>
</dbReference>
<dbReference type="InterPro" id="IPR001261">
    <property type="entry name" value="ArgE/DapE_CS"/>
</dbReference>
<evidence type="ECO:0000256" key="2">
    <source>
        <dbReference type="ARBA" id="ARBA00001947"/>
    </source>
</evidence>
<dbReference type="EMBL" id="NOWF01000002">
    <property type="protein sequence ID" value="OYD09097.1"/>
    <property type="molecule type" value="Genomic_DNA"/>
</dbReference>
<dbReference type="InterPro" id="IPR011650">
    <property type="entry name" value="Peptidase_M20_dimer"/>
</dbReference>
<dbReference type="PANTHER" id="PTHR43808:SF8">
    <property type="entry name" value="PEPTIDASE M20 DIMERISATION DOMAIN-CONTAINING PROTEIN"/>
    <property type="match status" value="1"/>
</dbReference>
<evidence type="ECO:0000256" key="11">
    <source>
        <dbReference type="ARBA" id="ARBA00022915"/>
    </source>
</evidence>
<comment type="cofactor">
    <cofactor evidence="1">
        <name>Co(2+)</name>
        <dbReference type="ChEBI" id="CHEBI:48828"/>
    </cofactor>
</comment>
<keyword evidence="8" id="KW-0479">Metal-binding</keyword>
<dbReference type="GO" id="GO:0009089">
    <property type="term" value="P:lysine biosynthetic process via diaminopimelate"/>
    <property type="evidence" value="ECO:0007669"/>
    <property type="project" value="UniProtKB-UniPathway"/>
</dbReference>
<reference evidence="16 17" key="1">
    <citation type="submission" date="2017-07" db="EMBL/GenBank/DDBJ databases">
        <title>The genome sequence of Paludifilum halophilum highlights mechanisms for microbial adaptation to high salt environemnts.</title>
        <authorList>
            <person name="Belbahri L."/>
        </authorList>
    </citation>
    <scope>NUCLEOTIDE SEQUENCE [LARGE SCALE GENOMIC DNA]</scope>
    <source>
        <strain evidence="16 17">DSM 102817</strain>
    </source>
</reference>
<feature type="domain" description="Peptidase M20 dimerisation" evidence="15">
    <location>
        <begin position="177"/>
        <end position="284"/>
    </location>
</feature>
<dbReference type="GO" id="GO:0046872">
    <property type="term" value="F:metal ion binding"/>
    <property type="evidence" value="ECO:0007669"/>
    <property type="project" value="UniProtKB-KW"/>
</dbReference>
<comment type="similarity">
    <text evidence="4">Belongs to the peptidase M20A family.</text>
</comment>
<keyword evidence="17" id="KW-1185">Reference proteome</keyword>
<evidence type="ECO:0000256" key="7">
    <source>
        <dbReference type="ARBA" id="ARBA00022605"/>
    </source>
</evidence>
<sequence length="389" mass="42759">MAKLPDPKSAVHLLQELIRLDSTNPPGNEHRVAQWLAGHLERKGLPVKVTPVEEGRSNLEVRIGSGGGKKLLFCGHMDTVSPGSTDRWTYPPFSGEIAGNRLYGRGASDMKSGLAAMVLSLESLANEEESLKGEWILTATAGEEVDSCGARQYKELGGMKGVNALVIGEPTKEKVVVGHKGALWLEITTYGRTAHSSMPARGINAVDHMLRVAEWLQSLGLSWEMKDPVLGSGSLSFTRIDGGIQTNVIPDRCRLQVDIRTVPPREHSVLIRETEKRLSEGAEKVEGFRYQIRTLLDRPSIRTPAADPLIRLAQELKGPHENQVHGVSYYTDGSVLNPNSEIPTLIYGPGDEALAHQPDEWVDIGAYLRSITFYRELVLRYLGSDTSIR</sequence>
<evidence type="ECO:0000256" key="6">
    <source>
        <dbReference type="ARBA" id="ARBA00016853"/>
    </source>
</evidence>
<dbReference type="InterPro" id="IPR010182">
    <property type="entry name" value="ArgE/DapE"/>
</dbReference>
<comment type="cofactor">
    <cofactor evidence="2">
        <name>Zn(2+)</name>
        <dbReference type="ChEBI" id="CHEBI:29105"/>
    </cofactor>
</comment>
<dbReference type="Pfam" id="PF07687">
    <property type="entry name" value="M20_dimer"/>
    <property type="match status" value="1"/>
</dbReference>
<dbReference type="Gene3D" id="3.30.70.360">
    <property type="match status" value="1"/>
</dbReference>
<dbReference type="SUPFAM" id="SSF55031">
    <property type="entry name" value="Bacterial exopeptidase dimerisation domain"/>
    <property type="match status" value="1"/>
</dbReference>
<dbReference type="GO" id="GO:0019877">
    <property type="term" value="P:diaminopimelate biosynthetic process"/>
    <property type="evidence" value="ECO:0007669"/>
    <property type="project" value="UniProtKB-KW"/>
</dbReference>
<dbReference type="NCBIfam" id="TIGR01910">
    <property type="entry name" value="DapE-ArgE"/>
    <property type="match status" value="1"/>
</dbReference>
<dbReference type="SUPFAM" id="SSF53187">
    <property type="entry name" value="Zn-dependent exopeptidases"/>
    <property type="match status" value="1"/>
</dbReference>
<dbReference type="OrthoDB" id="9792335at2"/>
<dbReference type="AlphaFoldDB" id="A0A235BB40"/>
<evidence type="ECO:0000313" key="16">
    <source>
        <dbReference type="EMBL" id="OYD09097.1"/>
    </source>
</evidence>
<gene>
    <name evidence="16" type="ORF">CHM34_04850</name>
</gene>
<accession>A0A235BB40</accession>
<keyword evidence="7" id="KW-0028">Amino-acid biosynthesis</keyword>
<keyword evidence="12" id="KW-0457">Lysine biosynthesis</keyword>
<dbReference type="Gene3D" id="3.40.630.10">
    <property type="entry name" value="Zn peptidases"/>
    <property type="match status" value="1"/>
</dbReference>
<dbReference type="GO" id="GO:0009014">
    <property type="term" value="F:succinyl-diaminopimelate desuccinylase activity"/>
    <property type="evidence" value="ECO:0007669"/>
    <property type="project" value="UniProtKB-EC"/>
</dbReference>
<dbReference type="InterPro" id="IPR036264">
    <property type="entry name" value="Bact_exopeptidase_dim_dom"/>
</dbReference>
<proteinExistence type="inferred from homology"/>
<evidence type="ECO:0000313" key="17">
    <source>
        <dbReference type="Proteomes" id="UP000215459"/>
    </source>
</evidence>
<organism evidence="16 17">
    <name type="scientific">Paludifilum halophilum</name>
    <dbReference type="NCBI Taxonomy" id="1642702"/>
    <lineage>
        <taxon>Bacteria</taxon>
        <taxon>Bacillati</taxon>
        <taxon>Bacillota</taxon>
        <taxon>Bacilli</taxon>
        <taxon>Bacillales</taxon>
        <taxon>Thermoactinomycetaceae</taxon>
        <taxon>Paludifilum</taxon>
    </lineage>
</organism>
<protein>
    <recommendedName>
        <fullName evidence="6">Probable succinyl-diaminopimelate desuccinylase</fullName>
        <ecNumber evidence="5">3.5.1.18</ecNumber>
    </recommendedName>
</protein>
<dbReference type="PROSITE" id="PS00758">
    <property type="entry name" value="ARGE_DAPE_CPG2_1"/>
    <property type="match status" value="1"/>
</dbReference>
<evidence type="ECO:0000256" key="1">
    <source>
        <dbReference type="ARBA" id="ARBA00001941"/>
    </source>
</evidence>
<comment type="caution">
    <text evidence="16">The sequence shown here is derived from an EMBL/GenBank/DDBJ whole genome shotgun (WGS) entry which is preliminary data.</text>
</comment>
<name>A0A235BB40_9BACL</name>
<evidence type="ECO:0000256" key="14">
    <source>
        <dbReference type="ARBA" id="ARBA00051301"/>
    </source>
</evidence>
<dbReference type="EC" id="3.5.1.18" evidence="5"/>
<keyword evidence="11" id="KW-0220">Diaminopimelate biosynthesis</keyword>
<evidence type="ECO:0000256" key="9">
    <source>
        <dbReference type="ARBA" id="ARBA00022801"/>
    </source>
</evidence>